<protein>
    <submittedName>
        <fullName evidence="2">Helix-turn-helix transcriptional regulator</fullName>
    </submittedName>
</protein>
<reference evidence="2" key="2">
    <citation type="submission" date="2021-01" db="EMBL/GenBank/DDBJ databases">
        <authorList>
            <person name="Hahn C.R."/>
            <person name="Youssef N.H."/>
            <person name="Elshahed M."/>
        </authorList>
    </citation>
    <scope>NUCLEOTIDE SEQUENCE</scope>
    <source>
        <strain evidence="2">Zod_Metabat.24</strain>
    </source>
</reference>
<name>A0A9D8KDJ6_9DELT</name>
<dbReference type="Pfam" id="PF03551">
    <property type="entry name" value="PadR"/>
    <property type="match status" value="1"/>
</dbReference>
<evidence type="ECO:0000313" key="2">
    <source>
        <dbReference type="EMBL" id="MBN1573006.1"/>
    </source>
</evidence>
<dbReference type="Gene3D" id="1.10.10.10">
    <property type="entry name" value="Winged helix-like DNA-binding domain superfamily/Winged helix DNA-binding domain"/>
    <property type="match status" value="1"/>
</dbReference>
<reference evidence="2" key="1">
    <citation type="journal article" date="2021" name="Environ. Microbiol.">
        <title>Genomic characterization of three novel Desulfobacterota classes expand the metabolic and phylogenetic diversity of the phylum.</title>
        <authorList>
            <person name="Murphy C.L."/>
            <person name="Biggerstaff J."/>
            <person name="Eichhorn A."/>
            <person name="Ewing E."/>
            <person name="Shahan R."/>
            <person name="Soriano D."/>
            <person name="Stewart S."/>
            <person name="VanMol K."/>
            <person name="Walker R."/>
            <person name="Walters P."/>
            <person name="Elshahed M.S."/>
            <person name="Youssef N.H."/>
        </authorList>
    </citation>
    <scope>NUCLEOTIDE SEQUENCE</scope>
    <source>
        <strain evidence="2">Zod_Metabat.24</strain>
    </source>
</reference>
<dbReference type="InterPro" id="IPR036388">
    <property type="entry name" value="WH-like_DNA-bd_sf"/>
</dbReference>
<evidence type="ECO:0000259" key="1">
    <source>
        <dbReference type="Pfam" id="PF03551"/>
    </source>
</evidence>
<dbReference type="EMBL" id="JAFGIX010000033">
    <property type="protein sequence ID" value="MBN1573006.1"/>
    <property type="molecule type" value="Genomic_DNA"/>
</dbReference>
<dbReference type="PANTHER" id="PTHR43252:SF6">
    <property type="entry name" value="NEGATIVE TRANSCRIPTION REGULATOR PADR"/>
    <property type="match status" value="1"/>
</dbReference>
<dbReference type="Proteomes" id="UP000809273">
    <property type="component" value="Unassembled WGS sequence"/>
</dbReference>
<organism evidence="2 3">
    <name type="scientific">Candidatus Zymogenus saltonus</name>
    <dbReference type="NCBI Taxonomy" id="2844893"/>
    <lineage>
        <taxon>Bacteria</taxon>
        <taxon>Deltaproteobacteria</taxon>
        <taxon>Candidatus Zymogenia</taxon>
        <taxon>Candidatus Zymogeniales</taxon>
        <taxon>Candidatus Zymogenaceae</taxon>
        <taxon>Candidatus Zymogenus</taxon>
    </lineage>
</organism>
<dbReference type="SUPFAM" id="SSF46785">
    <property type="entry name" value="Winged helix' DNA-binding domain"/>
    <property type="match status" value="1"/>
</dbReference>
<dbReference type="AlphaFoldDB" id="A0A9D8KDJ6"/>
<dbReference type="PANTHER" id="PTHR43252">
    <property type="entry name" value="TRANSCRIPTIONAL REGULATOR YQJI"/>
    <property type="match status" value="1"/>
</dbReference>
<proteinExistence type="predicted"/>
<sequence>MLRIVLMGLLMRGDNHGYKLRKVIEKELTNLINVDNTSIYYTLNKLEEDGCVIHKSVSDSKRPQKNLYSLTKKGEFELKNLLIDNMNNNKRPLLNIDISLYFIDLLEPDEAIEHLSNRSKELRKLIYILKRSEKEARGKDPKSSEEVIYSHNRRLAQTELEFLKDLIESLKGK</sequence>
<feature type="domain" description="Transcription regulator PadR N-terminal" evidence="1">
    <location>
        <begin position="7"/>
        <end position="79"/>
    </location>
</feature>
<dbReference type="InterPro" id="IPR005149">
    <property type="entry name" value="Tscrpt_reg_PadR_N"/>
</dbReference>
<accession>A0A9D8KDJ6</accession>
<comment type="caution">
    <text evidence="2">The sequence shown here is derived from an EMBL/GenBank/DDBJ whole genome shotgun (WGS) entry which is preliminary data.</text>
</comment>
<gene>
    <name evidence="2" type="ORF">JW984_07420</name>
</gene>
<dbReference type="InterPro" id="IPR036390">
    <property type="entry name" value="WH_DNA-bd_sf"/>
</dbReference>
<evidence type="ECO:0000313" key="3">
    <source>
        <dbReference type="Proteomes" id="UP000809273"/>
    </source>
</evidence>